<evidence type="ECO:0000259" key="5">
    <source>
        <dbReference type="PROSITE" id="PS51464"/>
    </source>
</evidence>
<dbReference type="InterPro" id="IPR000281">
    <property type="entry name" value="HTH_RpiR"/>
</dbReference>
<dbReference type="SUPFAM" id="SSF46689">
    <property type="entry name" value="Homeodomain-like"/>
    <property type="match status" value="1"/>
</dbReference>
<feature type="domain" description="SIS" evidence="5">
    <location>
        <begin position="129"/>
        <end position="266"/>
    </location>
</feature>
<dbReference type="InterPro" id="IPR035472">
    <property type="entry name" value="RpiR-like_SIS"/>
</dbReference>
<dbReference type="GO" id="GO:0003700">
    <property type="term" value="F:DNA-binding transcription factor activity"/>
    <property type="evidence" value="ECO:0007669"/>
    <property type="project" value="InterPro"/>
</dbReference>
<dbReference type="AlphaFoldDB" id="A0AAN1EN74"/>
<dbReference type="InterPro" id="IPR001347">
    <property type="entry name" value="SIS_dom"/>
</dbReference>
<protein>
    <submittedName>
        <fullName evidence="6">RpiR family transcriptional regulator protein</fullName>
    </submittedName>
</protein>
<dbReference type="PANTHER" id="PTHR30514:SF18">
    <property type="entry name" value="RPIR-FAMILY TRANSCRIPTIONAL REGULATOR"/>
    <property type="match status" value="1"/>
</dbReference>
<dbReference type="SUPFAM" id="SSF53697">
    <property type="entry name" value="SIS domain"/>
    <property type="match status" value="1"/>
</dbReference>
<evidence type="ECO:0000256" key="1">
    <source>
        <dbReference type="ARBA" id="ARBA00023015"/>
    </source>
</evidence>
<dbReference type="Proteomes" id="UP000194159">
    <property type="component" value="Plasmid pRetNXC12d"/>
</dbReference>
<dbReference type="GO" id="GO:1901135">
    <property type="term" value="P:carbohydrate derivative metabolic process"/>
    <property type="evidence" value="ECO:0007669"/>
    <property type="project" value="InterPro"/>
</dbReference>
<organism evidence="6 7">
    <name type="scientific">Rhizobium etli</name>
    <dbReference type="NCBI Taxonomy" id="29449"/>
    <lineage>
        <taxon>Bacteria</taxon>
        <taxon>Pseudomonadati</taxon>
        <taxon>Pseudomonadota</taxon>
        <taxon>Alphaproteobacteria</taxon>
        <taxon>Hyphomicrobiales</taxon>
        <taxon>Rhizobiaceae</taxon>
        <taxon>Rhizobium/Agrobacterium group</taxon>
        <taxon>Rhizobium</taxon>
    </lineage>
</organism>
<dbReference type="InterPro" id="IPR009057">
    <property type="entry name" value="Homeodomain-like_sf"/>
</dbReference>
<evidence type="ECO:0000313" key="6">
    <source>
        <dbReference type="EMBL" id="ARQ13316.1"/>
    </source>
</evidence>
<keyword evidence="1" id="KW-0805">Transcription regulation</keyword>
<dbReference type="CDD" id="cd05013">
    <property type="entry name" value="SIS_RpiR"/>
    <property type="match status" value="1"/>
</dbReference>
<dbReference type="GO" id="GO:0003677">
    <property type="term" value="F:DNA binding"/>
    <property type="evidence" value="ECO:0007669"/>
    <property type="project" value="UniProtKB-KW"/>
</dbReference>
<dbReference type="PROSITE" id="PS51464">
    <property type="entry name" value="SIS"/>
    <property type="match status" value="1"/>
</dbReference>
<dbReference type="EMBL" id="CP020910">
    <property type="protein sequence ID" value="ARQ13316.1"/>
    <property type="molecule type" value="Genomic_DNA"/>
</dbReference>
<keyword evidence="3" id="KW-0804">Transcription</keyword>
<geneLocation type="plasmid" evidence="7">
    <name>pretnxc12d</name>
</geneLocation>
<sequence length="297" mass="31819">MDFPAASLIKDSYDGLPRQMKVAARWLVDHPAEVALLSMREQARRARVPAATLTRLAKRLGFDGFDKLKEVFADTVRDRPERFDGRGQELLAGRETGGDGVLIGDTVDALQSHLGRFAQPPAIAALAAAADLMIGARQIFCIGRRSSFPVAYLVHHVGSLLGSPTTLIDGLGGTSDDALRSVGQEDTLLAVSVSPYTRFTVQAAEFAVSRGAKLVALTDSELSPIAKISRVVIRVGTEMPSFIHTMTPALAAVECLMELVAARRGNCALQSLAAHEEHLAEFDTYVLNSVVGTNSHS</sequence>
<dbReference type="Pfam" id="PF01380">
    <property type="entry name" value="SIS"/>
    <property type="match status" value="1"/>
</dbReference>
<dbReference type="InterPro" id="IPR047640">
    <property type="entry name" value="RpiR-like"/>
</dbReference>
<gene>
    <name evidence="6" type="ORF">NXC12_PD00220</name>
</gene>
<dbReference type="Gene3D" id="1.10.10.10">
    <property type="entry name" value="Winged helix-like DNA-binding domain superfamily/Winged helix DNA-binding domain"/>
    <property type="match status" value="1"/>
</dbReference>
<evidence type="ECO:0000259" key="4">
    <source>
        <dbReference type="PROSITE" id="PS51071"/>
    </source>
</evidence>
<evidence type="ECO:0000313" key="7">
    <source>
        <dbReference type="Proteomes" id="UP000194159"/>
    </source>
</evidence>
<dbReference type="GO" id="GO:0097367">
    <property type="term" value="F:carbohydrate derivative binding"/>
    <property type="evidence" value="ECO:0007669"/>
    <property type="project" value="InterPro"/>
</dbReference>
<accession>A0AAN1EN74</accession>
<reference evidence="6 7" key="1">
    <citation type="submission" date="2017-04" db="EMBL/GenBank/DDBJ databases">
        <title>Complete genome sequences of Rhizobium genomic linages associated to common bean (phaseolus vulgaris).</title>
        <authorList>
            <person name="Santamaria R.I."/>
            <person name="Bustos P."/>
            <person name="Perez-Carrascal O."/>
            <person name="Martinez-Flores I."/>
            <person name="Juarez S."/>
            <person name="Lozano L."/>
            <person name="Miranda F."/>
            <person name="Vinuesa P."/>
            <person name="Martinez-Romero E."/>
            <person name="Cevallos M.A."/>
            <person name="Romero D."/>
            <person name="Davila G."/>
            <person name="Gonzalez V."/>
        </authorList>
    </citation>
    <scope>NUCLEOTIDE SEQUENCE [LARGE SCALE GENOMIC DNA]</scope>
    <source>
        <strain evidence="6 7">NXC12</strain>
        <plasmid evidence="7">pretnxc12d</plasmid>
    </source>
</reference>
<name>A0AAN1EN74_RHIET</name>
<dbReference type="Gene3D" id="3.40.50.10490">
    <property type="entry name" value="Glucose-6-phosphate isomerase like protein, domain 1"/>
    <property type="match status" value="1"/>
</dbReference>
<dbReference type="InterPro" id="IPR036388">
    <property type="entry name" value="WH-like_DNA-bd_sf"/>
</dbReference>
<dbReference type="PROSITE" id="PS51071">
    <property type="entry name" value="HTH_RPIR"/>
    <property type="match status" value="1"/>
</dbReference>
<keyword evidence="2" id="KW-0238">DNA-binding</keyword>
<dbReference type="Pfam" id="PF01418">
    <property type="entry name" value="HTH_6"/>
    <property type="match status" value="1"/>
</dbReference>
<evidence type="ECO:0000256" key="3">
    <source>
        <dbReference type="ARBA" id="ARBA00023163"/>
    </source>
</evidence>
<proteinExistence type="predicted"/>
<feature type="domain" description="HTH rpiR-type" evidence="4">
    <location>
        <begin position="3"/>
        <end position="79"/>
    </location>
</feature>
<dbReference type="PANTHER" id="PTHR30514">
    <property type="entry name" value="GLUCOKINASE"/>
    <property type="match status" value="1"/>
</dbReference>
<dbReference type="InterPro" id="IPR046348">
    <property type="entry name" value="SIS_dom_sf"/>
</dbReference>
<dbReference type="RefSeq" id="WP_086083870.1">
    <property type="nucleotide sequence ID" value="NZ_CP020910.1"/>
</dbReference>
<evidence type="ECO:0000256" key="2">
    <source>
        <dbReference type="ARBA" id="ARBA00023125"/>
    </source>
</evidence>
<keyword evidence="6" id="KW-0614">Plasmid</keyword>